<sequence>MAKTSKEKTACYKQQVNADPTVRADYLARKRESYHRRKQQCKIPYLKSDEISEREKKKQRDKWNAASRGYRGRKKMEKAMLDLTPPSMENTPPVLAGVEVIQEQQENPGQAVVDWIPYLMRILIHRCPPHQREDRERIHQQRNIVKDCRLRTIN</sequence>
<evidence type="ECO:0000313" key="2">
    <source>
        <dbReference type="EMBL" id="KAK5909853.1"/>
    </source>
</evidence>
<dbReference type="EMBL" id="JAULUE010002048">
    <property type="protein sequence ID" value="KAK5909853.1"/>
    <property type="molecule type" value="Genomic_DNA"/>
</dbReference>
<organism evidence="2 3">
    <name type="scientific">Champsocephalus esox</name>
    <name type="common">pike icefish</name>
    <dbReference type="NCBI Taxonomy" id="159716"/>
    <lineage>
        <taxon>Eukaryota</taxon>
        <taxon>Metazoa</taxon>
        <taxon>Chordata</taxon>
        <taxon>Craniata</taxon>
        <taxon>Vertebrata</taxon>
        <taxon>Euteleostomi</taxon>
        <taxon>Actinopterygii</taxon>
        <taxon>Neopterygii</taxon>
        <taxon>Teleostei</taxon>
        <taxon>Neoteleostei</taxon>
        <taxon>Acanthomorphata</taxon>
        <taxon>Eupercaria</taxon>
        <taxon>Perciformes</taxon>
        <taxon>Notothenioidei</taxon>
        <taxon>Channichthyidae</taxon>
        <taxon>Champsocephalus</taxon>
    </lineage>
</organism>
<evidence type="ECO:0000313" key="3">
    <source>
        <dbReference type="Proteomes" id="UP001335648"/>
    </source>
</evidence>
<feature type="region of interest" description="Disordered" evidence="1">
    <location>
        <begin position="51"/>
        <end position="75"/>
    </location>
</feature>
<dbReference type="Proteomes" id="UP001335648">
    <property type="component" value="Unassembled WGS sequence"/>
</dbReference>
<evidence type="ECO:0000256" key="1">
    <source>
        <dbReference type="SAM" id="MobiDB-lite"/>
    </source>
</evidence>
<gene>
    <name evidence="2" type="ORF">CesoFtcFv8_003746</name>
</gene>
<dbReference type="AlphaFoldDB" id="A0AAN8CYV6"/>
<protein>
    <submittedName>
        <fullName evidence="2">Uncharacterized protein</fullName>
    </submittedName>
</protein>
<name>A0AAN8CYV6_9TELE</name>
<comment type="caution">
    <text evidence="2">The sequence shown here is derived from an EMBL/GenBank/DDBJ whole genome shotgun (WGS) entry which is preliminary data.</text>
</comment>
<proteinExistence type="predicted"/>
<reference evidence="2 3" key="1">
    <citation type="journal article" date="2023" name="Mol. Biol. Evol.">
        <title>Genomics of Secondarily Temperate Adaptation in the Only Non-Antarctic Icefish.</title>
        <authorList>
            <person name="Rivera-Colon A.G."/>
            <person name="Rayamajhi N."/>
            <person name="Minhas B.F."/>
            <person name="Madrigal G."/>
            <person name="Bilyk K.T."/>
            <person name="Yoon V."/>
            <person name="Hune M."/>
            <person name="Gregory S."/>
            <person name="Cheng C.H.C."/>
            <person name="Catchen J.M."/>
        </authorList>
    </citation>
    <scope>NUCLEOTIDE SEQUENCE [LARGE SCALE GENOMIC DNA]</scope>
    <source>
        <strain evidence="2">JC2023a</strain>
    </source>
</reference>
<accession>A0AAN8CYV6</accession>
<keyword evidence="3" id="KW-1185">Reference proteome</keyword>
<feature type="compositionally biased region" description="Basic and acidic residues" evidence="1">
    <location>
        <begin position="51"/>
        <end position="63"/>
    </location>
</feature>